<name>A0ABT4IF44_9EURY</name>
<keyword evidence="1" id="KW-1133">Transmembrane helix</keyword>
<evidence type="ECO:0000256" key="1">
    <source>
        <dbReference type="SAM" id="Phobius"/>
    </source>
</evidence>
<evidence type="ECO:0000259" key="2">
    <source>
        <dbReference type="Pfam" id="PF07790"/>
    </source>
</evidence>
<dbReference type="Proteomes" id="UP001141422">
    <property type="component" value="Unassembled WGS sequence"/>
</dbReference>
<protein>
    <submittedName>
        <fullName evidence="3">Type IV pilin N-terminal domain-containing protein</fullName>
    </submittedName>
</protein>
<keyword evidence="4" id="KW-1185">Reference proteome</keyword>
<sequence>MRIPRHSDDAVSPVIATILLVLITVVFLAVVGMVLISLTDDAGSARSVGLIVKPSRDSGTGVMTQNDGIPVTVTVTLTGGADAAALTSLTVAVSDPLGSGSSGERDTRTCAGIGVPMTFTIDDLDGYSADRTGGMRCLVTVTGRFTDGSSSVLYQNMVTV</sequence>
<feature type="domain" description="Archaeal Type IV pilin N-terminal" evidence="2">
    <location>
        <begin position="9"/>
        <end position="93"/>
    </location>
</feature>
<dbReference type="InterPro" id="IPR012859">
    <property type="entry name" value="Pilin_N_archaeal"/>
</dbReference>
<dbReference type="EMBL" id="JAPTGB010000006">
    <property type="protein sequence ID" value="MCZ0860357.1"/>
    <property type="molecule type" value="Genomic_DNA"/>
</dbReference>
<reference evidence="3" key="1">
    <citation type="submission" date="2022-12" db="EMBL/GenBank/DDBJ databases">
        <title>Isolation and characterisation of novel Methanocorpusculum spp. from native Australian herbivores indicates the genus is ancestrally host-associated.</title>
        <authorList>
            <person name="Volmer J.G."/>
            <person name="Soo R.M."/>
            <person name="Evans P.N."/>
            <person name="Hoedt E.C."/>
            <person name="Astorga Alsina A.L."/>
            <person name="Woodcroft B.J."/>
            <person name="Tyson G.W."/>
            <person name="Hugenholtz P."/>
            <person name="Morrison M."/>
        </authorList>
    </citation>
    <scope>NUCLEOTIDE SEQUENCE</scope>
    <source>
        <strain evidence="3">MG</strain>
    </source>
</reference>
<keyword evidence="1" id="KW-0812">Transmembrane</keyword>
<organism evidence="3 4">
    <name type="scientific">Methanocorpusculum petauri</name>
    <dbReference type="NCBI Taxonomy" id="3002863"/>
    <lineage>
        <taxon>Archaea</taxon>
        <taxon>Methanobacteriati</taxon>
        <taxon>Methanobacteriota</taxon>
        <taxon>Stenosarchaea group</taxon>
        <taxon>Methanomicrobia</taxon>
        <taxon>Methanomicrobiales</taxon>
        <taxon>Methanocorpusculaceae</taxon>
        <taxon>Methanocorpusculum</taxon>
    </lineage>
</organism>
<dbReference type="Pfam" id="PF07790">
    <property type="entry name" value="Pilin_N"/>
    <property type="match status" value="1"/>
</dbReference>
<dbReference type="InterPro" id="IPR013373">
    <property type="entry name" value="Flagellin/pilin_N_arc"/>
</dbReference>
<feature type="transmembrane region" description="Helical" evidence="1">
    <location>
        <begin position="14"/>
        <end position="36"/>
    </location>
</feature>
<keyword evidence="1" id="KW-0472">Membrane</keyword>
<evidence type="ECO:0000313" key="3">
    <source>
        <dbReference type="EMBL" id="MCZ0860357.1"/>
    </source>
</evidence>
<comment type="caution">
    <text evidence="3">The sequence shown here is derived from an EMBL/GenBank/DDBJ whole genome shotgun (WGS) entry which is preliminary data.</text>
</comment>
<dbReference type="NCBIfam" id="TIGR02537">
    <property type="entry name" value="arch_flag_Nterm"/>
    <property type="match status" value="1"/>
</dbReference>
<accession>A0ABT4IF44</accession>
<dbReference type="RefSeq" id="WP_268924573.1">
    <property type="nucleotide sequence ID" value="NZ_JAPTGB010000006.1"/>
</dbReference>
<evidence type="ECO:0000313" key="4">
    <source>
        <dbReference type="Proteomes" id="UP001141422"/>
    </source>
</evidence>
<gene>
    <name evidence="3" type="ORF">O0S10_03815</name>
</gene>
<proteinExistence type="predicted"/>